<proteinExistence type="predicted"/>
<accession>A0ABS2LEZ3</accession>
<evidence type="ECO:0000313" key="6">
    <source>
        <dbReference type="EMBL" id="MBM7478947.1"/>
    </source>
</evidence>
<keyword evidence="7" id="KW-1185">Reference proteome</keyword>
<dbReference type="PANTHER" id="PTHR46233:SF3">
    <property type="entry name" value="HYDROXYACYLGLUTATHIONE HYDROLASE GLOC"/>
    <property type="match status" value="1"/>
</dbReference>
<dbReference type="RefSeq" id="WP_205306961.1">
    <property type="nucleotide sequence ID" value="NZ_BAAAVF010000009.1"/>
</dbReference>
<dbReference type="Pfam" id="PF00753">
    <property type="entry name" value="Lactamase_B"/>
    <property type="match status" value="1"/>
</dbReference>
<reference evidence="6 7" key="1">
    <citation type="submission" date="2021-01" db="EMBL/GenBank/DDBJ databases">
        <title>Sequencing the genomes of 1000 actinobacteria strains.</title>
        <authorList>
            <person name="Klenk H.-P."/>
        </authorList>
    </citation>
    <scope>NUCLEOTIDE SEQUENCE [LARGE SCALE GENOMIC DNA]</scope>
    <source>
        <strain evidence="6 7">DSM 46000</strain>
    </source>
</reference>
<gene>
    <name evidence="6" type="ORF">JOD49_001867</name>
</gene>
<dbReference type="Gene3D" id="3.60.15.10">
    <property type="entry name" value="Ribonuclease Z/Hydroxyacylglutathione hydrolase-like"/>
    <property type="match status" value="1"/>
</dbReference>
<evidence type="ECO:0000256" key="4">
    <source>
        <dbReference type="ARBA" id="ARBA00022833"/>
    </source>
</evidence>
<keyword evidence="3" id="KW-0378">Hydrolase</keyword>
<dbReference type="PANTHER" id="PTHR46233">
    <property type="entry name" value="HYDROXYACYLGLUTATHIONE HYDROLASE GLOC"/>
    <property type="match status" value="1"/>
</dbReference>
<comment type="cofactor">
    <cofactor evidence="1">
        <name>Zn(2+)</name>
        <dbReference type="ChEBI" id="CHEBI:29105"/>
    </cofactor>
</comment>
<name>A0ABS2LEZ3_9CELL</name>
<dbReference type="SUPFAM" id="SSF56281">
    <property type="entry name" value="Metallo-hydrolase/oxidoreductase"/>
    <property type="match status" value="1"/>
</dbReference>
<dbReference type="InterPro" id="IPR001279">
    <property type="entry name" value="Metallo-B-lactamas"/>
</dbReference>
<dbReference type="SMART" id="SM00849">
    <property type="entry name" value="Lactamase_B"/>
    <property type="match status" value="1"/>
</dbReference>
<feature type="domain" description="Metallo-beta-lactamase" evidence="5">
    <location>
        <begin position="12"/>
        <end position="203"/>
    </location>
</feature>
<comment type="caution">
    <text evidence="6">The sequence shown here is derived from an EMBL/GenBank/DDBJ whole genome shotgun (WGS) entry which is preliminary data.</text>
</comment>
<dbReference type="CDD" id="cd06262">
    <property type="entry name" value="metallo-hydrolase-like_MBL-fold"/>
    <property type="match status" value="1"/>
</dbReference>
<dbReference type="InterPro" id="IPR036866">
    <property type="entry name" value="RibonucZ/Hydroxyglut_hydro"/>
</dbReference>
<evidence type="ECO:0000259" key="5">
    <source>
        <dbReference type="SMART" id="SM00849"/>
    </source>
</evidence>
<keyword evidence="2" id="KW-0479">Metal-binding</keyword>
<evidence type="ECO:0000256" key="1">
    <source>
        <dbReference type="ARBA" id="ARBA00001947"/>
    </source>
</evidence>
<evidence type="ECO:0000256" key="2">
    <source>
        <dbReference type="ARBA" id="ARBA00022723"/>
    </source>
</evidence>
<sequence>MLIESVVADAFETKCRLVGSNRSSSCVVVDPGLGIMERLPDVLAVHRRTVAGVLLTHGHLDHTFAVTDICDAYDVPCYVHPGDLPMLDDPMPWLGAEFGPQFDAVLPVNWRWRRPTNVVEVAEGDELALADLLFSVHHTPGHTPGSVMYGFSGEDVRYRLVGDVLYAGTIGRTDMPGGDRAQTLASLRRLLEEPDDLVLLTGHFADTTVGAERDNNPFMVQAGSVNAEVRG</sequence>
<evidence type="ECO:0000256" key="3">
    <source>
        <dbReference type="ARBA" id="ARBA00022801"/>
    </source>
</evidence>
<organism evidence="6 7">
    <name type="scientific">Oerskovia jenensis</name>
    <dbReference type="NCBI Taxonomy" id="162169"/>
    <lineage>
        <taxon>Bacteria</taxon>
        <taxon>Bacillati</taxon>
        <taxon>Actinomycetota</taxon>
        <taxon>Actinomycetes</taxon>
        <taxon>Micrococcales</taxon>
        <taxon>Cellulomonadaceae</taxon>
        <taxon>Oerskovia</taxon>
    </lineage>
</organism>
<dbReference type="Proteomes" id="UP000698059">
    <property type="component" value="Unassembled WGS sequence"/>
</dbReference>
<evidence type="ECO:0000313" key="7">
    <source>
        <dbReference type="Proteomes" id="UP000698059"/>
    </source>
</evidence>
<dbReference type="InterPro" id="IPR051453">
    <property type="entry name" value="MBL_Glyoxalase_II"/>
</dbReference>
<dbReference type="EMBL" id="JAFBBO010000001">
    <property type="protein sequence ID" value="MBM7478947.1"/>
    <property type="molecule type" value="Genomic_DNA"/>
</dbReference>
<protein>
    <submittedName>
        <fullName evidence="6">Glyoxylase-like metal-dependent hydrolase (Beta-lactamase superfamily II)</fullName>
    </submittedName>
</protein>
<keyword evidence="4" id="KW-0862">Zinc</keyword>